<organism evidence="12 13">
    <name type="scientific">Alkalibacterium kapii</name>
    <dbReference type="NCBI Taxonomy" id="426704"/>
    <lineage>
        <taxon>Bacteria</taxon>
        <taxon>Bacillati</taxon>
        <taxon>Bacillota</taxon>
        <taxon>Bacilli</taxon>
        <taxon>Lactobacillales</taxon>
        <taxon>Carnobacteriaceae</taxon>
        <taxon>Alkalibacterium</taxon>
    </lineage>
</organism>
<dbReference type="InterPro" id="IPR014721">
    <property type="entry name" value="Ribsml_uS5_D2-typ_fold_subgr"/>
</dbReference>
<dbReference type="Gene3D" id="3.30.70.890">
    <property type="entry name" value="GHMP kinase, C-terminal domain"/>
    <property type="match status" value="1"/>
</dbReference>
<evidence type="ECO:0000256" key="3">
    <source>
        <dbReference type="ARBA" id="ARBA00022679"/>
    </source>
</evidence>
<evidence type="ECO:0000256" key="4">
    <source>
        <dbReference type="ARBA" id="ARBA00022741"/>
    </source>
</evidence>
<accession>A0A511ATU3</accession>
<keyword evidence="2" id="KW-0444">Lipid biosynthesis</keyword>
<dbReference type="InterPro" id="IPR020568">
    <property type="entry name" value="Ribosomal_Su5_D2-typ_SF"/>
</dbReference>
<comment type="pathway">
    <text evidence="9">Isoprenoid biosynthesis; isopentenyl diphosphate biosynthesis via mevalonate pathway; isopentenyl diphosphate from (R)-mevalonate: step 1/3.</text>
</comment>
<keyword evidence="1" id="KW-0963">Cytoplasm</keyword>
<evidence type="ECO:0000256" key="1">
    <source>
        <dbReference type="ARBA" id="ARBA00022490"/>
    </source>
</evidence>
<keyword evidence="8" id="KW-0443">Lipid metabolism</keyword>
<dbReference type="PANTHER" id="PTHR43290">
    <property type="entry name" value="MEVALONATE KINASE"/>
    <property type="match status" value="1"/>
</dbReference>
<proteinExistence type="predicted"/>
<keyword evidence="7" id="KW-0460">Magnesium</keyword>
<dbReference type="InterPro" id="IPR006204">
    <property type="entry name" value="GHMP_kinase_N_dom"/>
</dbReference>
<keyword evidence="5 12" id="KW-0418">Kinase</keyword>
<evidence type="ECO:0000313" key="12">
    <source>
        <dbReference type="EMBL" id="GEK90501.1"/>
    </source>
</evidence>
<feature type="domain" description="GHMP kinase C-terminal" evidence="11">
    <location>
        <begin position="223"/>
        <end position="302"/>
    </location>
</feature>
<evidence type="ECO:0000256" key="2">
    <source>
        <dbReference type="ARBA" id="ARBA00022516"/>
    </source>
</evidence>
<dbReference type="GO" id="GO:0019287">
    <property type="term" value="P:isopentenyl diphosphate biosynthetic process, mevalonate pathway"/>
    <property type="evidence" value="ECO:0007669"/>
    <property type="project" value="UniProtKB-UniPathway"/>
</dbReference>
<dbReference type="GO" id="GO:0005829">
    <property type="term" value="C:cytosol"/>
    <property type="evidence" value="ECO:0007669"/>
    <property type="project" value="TreeGrafter"/>
</dbReference>
<evidence type="ECO:0000256" key="9">
    <source>
        <dbReference type="ARBA" id="ARBA00029438"/>
    </source>
</evidence>
<keyword evidence="4" id="KW-0547">Nucleotide-binding</keyword>
<dbReference type="InterPro" id="IPR006205">
    <property type="entry name" value="Mev_gal_kin"/>
</dbReference>
<sequence>MKSTSASHSGKAHGKIILIGEHAVVYGEPAIAIPFKAASVEVIIKKTDRPVTITSNYYAGALSKAPKELNYLSVLLQKISSDFKKTIDHIDINITSHIPPERGMGSSAAVSMAFVQALLSYFDISLEKEQLLYYVDLSEKIIHGNPSGIDARITSSEEPLFYKKGYVFESLPLNISGYLVVADTGETGQTSRAVADVAKALKNNYEIAEPLIRHIGELTLKAKSAIFNNDLYTLGRTLSKAHESLKQLTVSNNSLDQLVKTALEAGALGAKLTGGGRGGCMIALATSRKKAESIEHKLLKQGAAKTWIHRLKGEDINE</sequence>
<reference evidence="12 13" key="1">
    <citation type="submission" date="2019-07" db="EMBL/GenBank/DDBJ databases">
        <title>Whole genome shotgun sequence of Alkalibacterium kapii NBRC 103247.</title>
        <authorList>
            <person name="Hosoyama A."/>
            <person name="Uohara A."/>
            <person name="Ohji S."/>
            <person name="Ichikawa N."/>
        </authorList>
    </citation>
    <scope>NUCLEOTIDE SEQUENCE [LARGE SCALE GENOMIC DNA]</scope>
    <source>
        <strain evidence="12 13">NBRC 103247</strain>
    </source>
</reference>
<evidence type="ECO:0000313" key="13">
    <source>
        <dbReference type="Proteomes" id="UP000321662"/>
    </source>
</evidence>
<comment type="caution">
    <text evidence="12">The sequence shown here is derived from an EMBL/GenBank/DDBJ whole genome shotgun (WGS) entry which is preliminary data.</text>
</comment>
<evidence type="ECO:0000256" key="7">
    <source>
        <dbReference type="ARBA" id="ARBA00022842"/>
    </source>
</evidence>
<dbReference type="Gene3D" id="3.30.230.10">
    <property type="match status" value="1"/>
</dbReference>
<dbReference type="SUPFAM" id="SSF54211">
    <property type="entry name" value="Ribosomal protein S5 domain 2-like"/>
    <property type="match status" value="1"/>
</dbReference>
<dbReference type="InterPro" id="IPR013750">
    <property type="entry name" value="GHMP_kinase_C_dom"/>
</dbReference>
<dbReference type="AlphaFoldDB" id="A0A511ATU3"/>
<protein>
    <submittedName>
        <fullName evidence="12">Mevalonate kinase</fullName>
    </submittedName>
</protein>
<name>A0A511ATU3_9LACT</name>
<keyword evidence="3" id="KW-0808">Transferase</keyword>
<dbReference type="OrthoDB" id="9764892at2"/>
<keyword evidence="6" id="KW-0067">ATP-binding</keyword>
<dbReference type="Proteomes" id="UP000321662">
    <property type="component" value="Unassembled WGS sequence"/>
</dbReference>
<dbReference type="EMBL" id="BJUY01000001">
    <property type="protein sequence ID" value="GEK90501.1"/>
    <property type="molecule type" value="Genomic_DNA"/>
</dbReference>
<dbReference type="RefSeq" id="WP_146922742.1">
    <property type="nucleotide sequence ID" value="NZ_BJUY01000001.1"/>
</dbReference>
<gene>
    <name evidence="12" type="primary">mvk</name>
    <name evidence="12" type="ORF">AKA01nite_01230</name>
</gene>
<evidence type="ECO:0000259" key="11">
    <source>
        <dbReference type="Pfam" id="PF08544"/>
    </source>
</evidence>
<evidence type="ECO:0000256" key="8">
    <source>
        <dbReference type="ARBA" id="ARBA00023098"/>
    </source>
</evidence>
<dbReference type="InterPro" id="IPR036554">
    <property type="entry name" value="GHMP_kinase_C_sf"/>
</dbReference>
<evidence type="ECO:0000259" key="10">
    <source>
        <dbReference type="Pfam" id="PF00288"/>
    </source>
</evidence>
<dbReference type="PANTHER" id="PTHR43290:SF2">
    <property type="entry name" value="MEVALONATE KINASE"/>
    <property type="match status" value="1"/>
</dbReference>
<dbReference type="Pfam" id="PF00288">
    <property type="entry name" value="GHMP_kinases_N"/>
    <property type="match status" value="1"/>
</dbReference>
<evidence type="ECO:0000256" key="5">
    <source>
        <dbReference type="ARBA" id="ARBA00022777"/>
    </source>
</evidence>
<dbReference type="UniPathway" id="UPA00057">
    <property type="reaction ID" value="UER00098"/>
</dbReference>
<dbReference type="NCBIfam" id="TIGR00549">
    <property type="entry name" value="mevalon_kin"/>
    <property type="match status" value="1"/>
</dbReference>
<dbReference type="GO" id="GO:0004496">
    <property type="term" value="F:mevalonate kinase activity"/>
    <property type="evidence" value="ECO:0007669"/>
    <property type="project" value="InterPro"/>
</dbReference>
<dbReference type="GO" id="GO:0005524">
    <property type="term" value="F:ATP binding"/>
    <property type="evidence" value="ECO:0007669"/>
    <property type="project" value="UniProtKB-KW"/>
</dbReference>
<evidence type="ECO:0000256" key="6">
    <source>
        <dbReference type="ARBA" id="ARBA00022840"/>
    </source>
</evidence>
<keyword evidence="13" id="KW-1185">Reference proteome</keyword>
<dbReference type="PRINTS" id="PR00959">
    <property type="entry name" value="MEVGALKINASE"/>
</dbReference>
<dbReference type="Pfam" id="PF08544">
    <property type="entry name" value="GHMP_kinases_C"/>
    <property type="match status" value="1"/>
</dbReference>
<feature type="domain" description="GHMP kinase N-terminal" evidence="10">
    <location>
        <begin position="75"/>
        <end position="150"/>
    </location>
</feature>
<dbReference type="SUPFAM" id="SSF55060">
    <property type="entry name" value="GHMP Kinase, C-terminal domain"/>
    <property type="match status" value="1"/>
</dbReference>